<comment type="caution">
    <text evidence="7">The sequence shown here is derived from an EMBL/GenBank/DDBJ whole genome shotgun (WGS) entry which is preliminary data.</text>
</comment>
<dbReference type="SMART" id="SM00089">
    <property type="entry name" value="PKD"/>
    <property type="match status" value="2"/>
</dbReference>
<dbReference type="NCBIfam" id="TIGR04183">
    <property type="entry name" value="Por_Secre_tail"/>
    <property type="match status" value="1"/>
</dbReference>
<keyword evidence="8" id="KW-1185">Reference proteome</keyword>
<dbReference type="PANTHER" id="PTHR42884">
    <property type="entry name" value="PROPROTEIN CONVERTASE SUBTILISIN/KEXIN-RELATED"/>
    <property type="match status" value="1"/>
</dbReference>
<dbReference type="Gene3D" id="3.40.50.200">
    <property type="entry name" value="Peptidase S8/S53 domain"/>
    <property type="match status" value="1"/>
</dbReference>
<dbReference type="Pfam" id="PF00082">
    <property type="entry name" value="Peptidase_S8"/>
    <property type="match status" value="1"/>
</dbReference>
<feature type="domain" description="PKD" evidence="6">
    <location>
        <begin position="904"/>
        <end position="973"/>
    </location>
</feature>
<dbReference type="InterPro" id="IPR035986">
    <property type="entry name" value="PKD_dom_sf"/>
</dbReference>
<name>A0A243WBC5_9BACT</name>
<keyword evidence="5" id="KW-0732">Signal</keyword>
<evidence type="ECO:0000256" key="1">
    <source>
        <dbReference type="ARBA" id="ARBA00022670"/>
    </source>
</evidence>
<accession>A0A243WBC5</accession>
<evidence type="ECO:0000256" key="2">
    <source>
        <dbReference type="ARBA" id="ARBA00022801"/>
    </source>
</evidence>
<evidence type="ECO:0000313" key="8">
    <source>
        <dbReference type="Proteomes" id="UP000194873"/>
    </source>
</evidence>
<dbReference type="Gene3D" id="2.60.40.10">
    <property type="entry name" value="Immunoglobulins"/>
    <property type="match status" value="2"/>
</dbReference>
<dbReference type="PANTHER" id="PTHR42884:SF14">
    <property type="entry name" value="NEUROENDOCRINE CONVERTASE 1"/>
    <property type="match status" value="1"/>
</dbReference>
<sequence>MQKLATALLLTLLSQPIFAQSDPAAKGAFPIRHQARQVAATSPTVKSQLDPNSRIGGNLQQLYQEWEGTGAARGGAAVRLQSTFPDLLVNPEKQTVLVRITAKDVAALQPLLVARGFAVTSDQSKLHFIEGLLPLRQLAPGTAGISSLAAQGLLGVRPVARPQNHAGKVQNQADYVLEASRVRNASPTGYDGTGTRIGVMSDSYNSLGTAPAGVASGDLPANVQVLQDVADGTDEGRAMLELVHDIAPGAGLAFSSVYQGEADFATQIRRLADPSLGNCKILVDDVSYFEEPMFQDGVIAQAVEEVTAQRGVVYFSSAGNTGSNSSEYITPGFVAATATSTGVLNFNPSGAVDTLQRFTIPRGQTFTMALQWSDPFYTTNGVKTDLDIYLKREDGTIVASSVDNNLGIQTPSELISYTNSSTGTVFDLVIRRRGNTADPARLKYISFNDQIATEYWTSSGTIVGHTAAASAASVAATPSYSRLTPETYTSKGSPIILFDALGNAITPTTRPKPDFSAVDGVSTSFFGSLTPDPKDGSLFFGTSAAAPNAAAVAALLRQAKPSLTPAQVIAQLKATAQDVNTPGFDELTGAGLINAYRAIFGNPTVAATPLLEAFDNTGLAQYWELTDRVAARTLVRSDFNPASAPGQLVLDNVFPYYGTLNGLATGTGTNEATLHLNLAAAPAGGFVLTFRQKKFAGETDEQMPATFTGTSATDGVAISVDGTNWYRLVDLTGTAATTTYQTVTVNLSQAAQAAGLTLAADTRIRFQRYGRGQVDSYASTRLGGRAFDDILVSGPTATAAPVPLFSSSVTADPICPGTAVQFQDASLYGATSYLWTFPGGTPASSTGSNPLVTYATAGSYAVTLQVTNTNGTATRTVSGLINVSAAPPIASFSVRQTPICPGGSLTFTNTSTQCPVSYQWSFPGGTPANSTSLSPTVTYATAGTYSATLTTTNTNGSTSKTFTVRVQTPTGLPYVENFASGLPSSWTVLNPDNTYTWGANASVVRKDGTTGPAAFMPFFDYSVTGQKDSLQTPILDLRNQGQAILHFDVAYAPISSNFNDSLAVDVYAACTTTRLGRVYIKSQQTGLGTTAARPTSTAAFVPTAADQWRQEDVSLSAYANQQIYLRFVAYNRFGNDLYLSNVRIDNTVLATTQAVAESPALQVYPNPVQSGATLTLQLPPVKGPATVQLVDAVGRTCWQAQVALTSAAATTYSLPSVRPAGIYVVLCRTADGQLFSRRVVVQ</sequence>
<evidence type="ECO:0000313" key="7">
    <source>
        <dbReference type="EMBL" id="OUJ72905.1"/>
    </source>
</evidence>
<dbReference type="RefSeq" id="WP_086595198.1">
    <property type="nucleotide sequence ID" value="NZ_MTSE01000008.1"/>
</dbReference>
<organism evidence="7 8">
    <name type="scientific">Hymenobacter crusticola</name>
    <dbReference type="NCBI Taxonomy" id="1770526"/>
    <lineage>
        <taxon>Bacteria</taxon>
        <taxon>Pseudomonadati</taxon>
        <taxon>Bacteroidota</taxon>
        <taxon>Cytophagia</taxon>
        <taxon>Cytophagales</taxon>
        <taxon>Hymenobacteraceae</taxon>
        <taxon>Hymenobacter</taxon>
    </lineage>
</organism>
<dbReference type="InterPro" id="IPR022409">
    <property type="entry name" value="PKD/Chitinase_dom"/>
</dbReference>
<dbReference type="OrthoDB" id="622252at2"/>
<dbReference type="SUPFAM" id="SSF52743">
    <property type="entry name" value="Subtilisin-like"/>
    <property type="match status" value="1"/>
</dbReference>
<dbReference type="NCBIfam" id="NF038128">
    <property type="entry name" value="choice_anch_J"/>
    <property type="match status" value="1"/>
</dbReference>
<comment type="caution">
    <text evidence="4">Lacks conserved residue(s) required for the propagation of feature annotation.</text>
</comment>
<proteinExistence type="inferred from homology"/>
<comment type="similarity">
    <text evidence="4">Belongs to the peptidase S8 family.</text>
</comment>
<dbReference type="AlphaFoldDB" id="A0A243WBC5"/>
<protein>
    <recommendedName>
        <fullName evidence="6">PKD domain-containing protein</fullName>
    </recommendedName>
</protein>
<gene>
    <name evidence="7" type="ORF">BXP70_16530</name>
</gene>
<dbReference type="PROSITE" id="PS50093">
    <property type="entry name" value="PKD"/>
    <property type="match status" value="2"/>
</dbReference>
<dbReference type="InterPro" id="IPR000601">
    <property type="entry name" value="PKD_dom"/>
</dbReference>
<feature type="signal peptide" evidence="5">
    <location>
        <begin position="1"/>
        <end position="19"/>
    </location>
</feature>
<evidence type="ECO:0000256" key="3">
    <source>
        <dbReference type="ARBA" id="ARBA00022825"/>
    </source>
</evidence>
<dbReference type="InterPro" id="IPR026444">
    <property type="entry name" value="Secre_tail"/>
</dbReference>
<feature type="chain" id="PRO_5012173425" description="PKD domain-containing protein" evidence="5">
    <location>
        <begin position="20"/>
        <end position="1242"/>
    </location>
</feature>
<dbReference type="EMBL" id="MTSE01000008">
    <property type="protein sequence ID" value="OUJ72905.1"/>
    <property type="molecule type" value="Genomic_DNA"/>
</dbReference>
<dbReference type="InterPro" id="IPR023828">
    <property type="entry name" value="Peptidase_S8_Ser-AS"/>
</dbReference>
<dbReference type="PROSITE" id="PS51892">
    <property type="entry name" value="SUBTILASE"/>
    <property type="match status" value="1"/>
</dbReference>
<dbReference type="CDD" id="cd05562">
    <property type="entry name" value="Peptidases_S53_like"/>
    <property type="match status" value="1"/>
</dbReference>
<dbReference type="Proteomes" id="UP000194873">
    <property type="component" value="Unassembled WGS sequence"/>
</dbReference>
<dbReference type="InterPro" id="IPR000209">
    <property type="entry name" value="Peptidase_S8/S53_dom"/>
</dbReference>
<feature type="domain" description="PKD" evidence="6">
    <location>
        <begin position="820"/>
        <end position="888"/>
    </location>
</feature>
<dbReference type="SUPFAM" id="SSF49299">
    <property type="entry name" value="PKD domain"/>
    <property type="match status" value="2"/>
</dbReference>
<evidence type="ECO:0000256" key="5">
    <source>
        <dbReference type="SAM" id="SignalP"/>
    </source>
</evidence>
<dbReference type="Gene3D" id="2.60.120.200">
    <property type="match status" value="1"/>
</dbReference>
<dbReference type="InterPro" id="IPR036852">
    <property type="entry name" value="Peptidase_S8/S53_dom_sf"/>
</dbReference>
<dbReference type="InterPro" id="IPR013783">
    <property type="entry name" value="Ig-like_fold"/>
</dbReference>
<dbReference type="InterPro" id="IPR034075">
    <property type="entry name" value="Glr3161-like_dom"/>
</dbReference>
<dbReference type="CDD" id="cd00146">
    <property type="entry name" value="PKD"/>
    <property type="match status" value="2"/>
</dbReference>
<dbReference type="PROSITE" id="PS00138">
    <property type="entry name" value="SUBTILASE_SER"/>
    <property type="match status" value="1"/>
</dbReference>
<evidence type="ECO:0000256" key="4">
    <source>
        <dbReference type="PROSITE-ProRule" id="PRU01240"/>
    </source>
</evidence>
<dbReference type="Pfam" id="PF00801">
    <property type="entry name" value="PKD"/>
    <property type="match status" value="2"/>
</dbReference>
<dbReference type="GO" id="GO:0004252">
    <property type="term" value="F:serine-type endopeptidase activity"/>
    <property type="evidence" value="ECO:0007669"/>
    <property type="project" value="InterPro"/>
</dbReference>
<dbReference type="GO" id="GO:0005886">
    <property type="term" value="C:plasma membrane"/>
    <property type="evidence" value="ECO:0007669"/>
    <property type="project" value="TreeGrafter"/>
</dbReference>
<reference evidence="7 8" key="1">
    <citation type="submission" date="2017-01" db="EMBL/GenBank/DDBJ databases">
        <title>A new Hymenobacter.</title>
        <authorList>
            <person name="Liang Y."/>
            <person name="Feng F."/>
        </authorList>
    </citation>
    <scope>NUCLEOTIDE SEQUENCE [LARGE SCALE GENOMIC DNA]</scope>
    <source>
        <strain evidence="7">MIMBbqt21</strain>
    </source>
</reference>
<dbReference type="GO" id="GO:0016485">
    <property type="term" value="P:protein processing"/>
    <property type="evidence" value="ECO:0007669"/>
    <property type="project" value="TreeGrafter"/>
</dbReference>
<dbReference type="Gene3D" id="2.60.120.380">
    <property type="match status" value="1"/>
</dbReference>
<evidence type="ECO:0000259" key="6">
    <source>
        <dbReference type="PROSITE" id="PS50093"/>
    </source>
</evidence>
<keyword evidence="2" id="KW-0378">Hydrolase</keyword>
<keyword evidence="3" id="KW-0720">Serine protease</keyword>
<keyword evidence="1" id="KW-0645">Protease</keyword>